<keyword evidence="1" id="KW-0812">Transmembrane</keyword>
<feature type="transmembrane region" description="Helical" evidence="1">
    <location>
        <begin position="170"/>
        <end position="190"/>
    </location>
</feature>
<dbReference type="PANTHER" id="PTHR30199:SF0">
    <property type="entry name" value="INNER MEMBRANE PROTEIN YDCO"/>
    <property type="match status" value="1"/>
</dbReference>
<accession>A0A6J7KR50</accession>
<dbReference type="NCBIfam" id="TIGR00843">
    <property type="entry name" value="benE"/>
    <property type="match status" value="1"/>
</dbReference>
<organism evidence="2">
    <name type="scientific">freshwater metagenome</name>
    <dbReference type="NCBI Taxonomy" id="449393"/>
    <lineage>
        <taxon>unclassified sequences</taxon>
        <taxon>metagenomes</taxon>
        <taxon>ecological metagenomes</taxon>
    </lineage>
</organism>
<dbReference type="AlphaFoldDB" id="A0A6J7KR50"/>
<feature type="transmembrane region" description="Helical" evidence="1">
    <location>
        <begin position="282"/>
        <end position="307"/>
    </location>
</feature>
<feature type="transmembrane region" description="Helical" evidence="1">
    <location>
        <begin position="119"/>
        <end position="137"/>
    </location>
</feature>
<dbReference type="EMBL" id="CAFBNO010000043">
    <property type="protein sequence ID" value="CAB4958117.1"/>
    <property type="molecule type" value="Genomic_DNA"/>
</dbReference>
<feature type="transmembrane region" description="Helical" evidence="1">
    <location>
        <begin position="342"/>
        <end position="375"/>
    </location>
</feature>
<feature type="transmembrane region" description="Helical" evidence="1">
    <location>
        <begin position="202"/>
        <end position="222"/>
    </location>
</feature>
<feature type="transmembrane region" description="Helical" evidence="1">
    <location>
        <begin position="313"/>
        <end position="330"/>
    </location>
</feature>
<dbReference type="PANTHER" id="PTHR30199">
    <property type="entry name" value="MFS FAMILY TRANSPORTER, PREDICTED SUBSTRATE BENZOATE"/>
    <property type="match status" value="1"/>
</dbReference>
<feature type="transmembrane region" description="Helical" evidence="1">
    <location>
        <begin position="41"/>
        <end position="59"/>
    </location>
</feature>
<proteinExistence type="predicted"/>
<keyword evidence="1" id="KW-1133">Transmembrane helix</keyword>
<name>A0A6J7KR50_9ZZZZ</name>
<evidence type="ECO:0000313" key="2">
    <source>
        <dbReference type="EMBL" id="CAB4958117.1"/>
    </source>
</evidence>
<dbReference type="GO" id="GO:0042925">
    <property type="term" value="F:benzoate transmembrane transporter activity"/>
    <property type="evidence" value="ECO:0007669"/>
    <property type="project" value="InterPro"/>
</dbReference>
<sequence>MRAPLLAGFVASITGTAASIGVVLAALTGLQATSGQTASAIFFMLVGYGVLSIVLSWRFKMPISIVWSTPGAAMLVAAGVLKLGFATAVGGFLITGLLLMLTGLWPALGRLVSQIPKPIASAMLAGVIFSFCVAPFASITKAPLVVLPVLAVWLVLYRFAPIWASPVSVTLAFVLIALTTQISALNMSLLPHLELVQPQFSLAGVFSIGIPLYIVTMAGQNIPGIAIMKSFGFEVPFRTTLISTGAATVAGSFLGGFALNLAAITAALNANEHAHKDPKKRWLASVSGGLLYLVLALLAAPAVSFVSAVPRELILAAAGVALFPTIVSAFTSATEEPKLRLAAIITFLVGASGIAVAGIGAAFWALLAGVAVWLITASRGA</sequence>
<dbReference type="InterPro" id="IPR004711">
    <property type="entry name" value="Benzoate_Transporter"/>
</dbReference>
<evidence type="ECO:0000256" key="1">
    <source>
        <dbReference type="SAM" id="Phobius"/>
    </source>
</evidence>
<feature type="transmembrane region" description="Helical" evidence="1">
    <location>
        <begin position="71"/>
        <end position="99"/>
    </location>
</feature>
<gene>
    <name evidence="2" type="ORF">UFOPK3837_00887</name>
</gene>
<reference evidence="2" key="1">
    <citation type="submission" date="2020-05" db="EMBL/GenBank/DDBJ databases">
        <authorList>
            <person name="Chiriac C."/>
            <person name="Salcher M."/>
            <person name="Ghai R."/>
            <person name="Kavagutti S V."/>
        </authorList>
    </citation>
    <scope>NUCLEOTIDE SEQUENCE</scope>
</reference>
<feature type="transmembrane region" description="Helical" evidence="1">
    <location>
        <begin position="242"/>
        <end position="270"/>
    </location>
</feature>
<dbReference type="Pfam" id="PF03594">
    <property type="entry name" value="BenE"/>
    <property type="match status" value="1"/>
</dbReference>
<keyword evidence="1" id="KW-0472">Membrane</keyword>
<dbReference type="GO" id="GO:0005886">
    <property type="term" value="C:plasma membrane"/>
    <property type="evidence" value="ECO:0007669"/>
    <property type="project" value="TreeGrafter"/>
</dbReference>
<protein>
    <submittedName>
        <fullName evidence="2">Unannotated protein</fullName>
    </submittedName>
</protein>